<sequence>MEDRQQYFESLLSSQPIIAEAIQYDEHLTHLTVSSDKGLVLAERLEAMASEVAKSRAEFIRQQIGGSVAEELFETWREKWGVPLFQEKLVDVSDFRNGFMWRFRDHTTSWSENQQAQEWFLTSLEARTVTCYELWSCDEGPDQCMEELTGSYRQILEELLAADIYEVLISPVFTTAELSTFIEEFDKDEHDFTLEEIIEDYISRNPNFVAE</sequence>
<evidence type="ECO:0000313" key="1">
    <source>
        <dbReference type="EMBL" id="WBO83591.1"/>
    </source>
</evidence>
<dbReference type="Proteomes" id="UP001211872">
    <property type="component" value="Chromosome"/>
</dbReference>
<gene>
    <name evidence="1" type="ORF">O9Z63_14530</name>
</gene>
<dbReference type="EMBL" id="CP115396">
    <property type="protein sequence ID" value="WBO83591.1"/>
    <property type="molecule type" value="Genomic_DNA"/>
</dbReference>
<accession>A0ABY7PLD1</accession>
<reference evidence="1 2" key="1">
    <citation type="journal article" date="2011" name="Int. J. Syst. Evol. Microbiol.">
        <title>Hymenobacter yonginensis sp. nov., isolated from a mesotrophic artificial lake.</title>
        <authorList>
            <person name="Joung Y."/>
            <person name="Cho S.H."/>
            <person name="Kim H."/>
            <person name="Kim S.B."/>
            <person name="Joh K."/>
        </authorList>
    </citation>
    <scope>NUCLEOTIDE SEQUENCE [LARGE SCALE GENOMIC DNA]</scope>
    <source>
        <strain evidence="1 2">KCTC 22745</strain>
    </source>
</reference>
<proteinExistence type="predicted"/>
<name>A0ABY7PLD1_9BACT</name>
<dbReference type="RefSeq" id="WP_270125978.1">
    <property type="nucleotide sequence ID" value="NZ_CP115396.1"/>
</dbReference>
<organism evidence="1 2">
    <name type="scientific">Hymenobacter yonginensis</name>
    <dbReference type="NCBI Taxonomy" id="748197"/>
    <lineage>
        <taxon>Bacteria</taxon>
        <taxon>Pseudomonadati</taxon>
        <taxon>Bacteroidota</taxon>
        <taxon>Cytophagia</taxon>
        <taxon>Cytophagales</taxon>
        <taxon>Hymenobacteraceae</taxon>
        <taxon>Hymenobacter</taxon>
    </lineage>
</organism>
<evidence type="ECO:0000313" key="2">
    <source>
        <dbReference type="Proteomes" id="UP001211872"/>
    </source>
</evidence>
<keyword evidence="2" id="KW-1185">Reference proteome</keyword>
<protein>
    <submittedName>
        <fullName evidence="1">Uncharacterized protein</fullName>
    </submittedName>
</protein>